<evidence type="ECO:0000256" key="6">
    <source>
        <dbReference type="SAM" id="MobiDB-lite"/>
    </source>
</evidence>
<evidence type="ECO:0000256" key="2">
    <source>
        <dbReference type="ARBA" id="ARBA00023015"/>
    </source>
</evidence>
<feature type="compositionally biased region" description="Polar residues" evidence="6">
    <location>
        <begin position="17"/>
        <end position="26"/>
    </location>
</feature>
<feature type="region of interest" description="Disordered" evidence="6">
    <location>
        <begin position="1"/>
        <end position="26"/>
    </location>
</feature>
<comment type="subcellular location">
    <subcellularLocation>
        <location evidence="1">Nucleus</location>
    </subcellularLocation>
</comment>
<dbReference type="AlphaFoldDB" id="A0AA88XZ98"/>
<dbReference type="GO" id="GO:0016592">
    <property type="term" value="C:mediator complex"/>
    <property type="evidence" value="ECO:0007669"/>
    <property type="project" value="InterPro"/>
</dbReference>
<keyword evidence="5" id="KW-0175">Coiled coil</keyword>
<feature type="coiled-coil region" evidence="5">
    <location>
        <begin position="121"/>
        <end position="155"/>
    </location>
</feature>
<dbReference type="InterPro" id="IPR004244">
    <property type="entry name" value="Transposase_22"/>
</dbReference>
<accession>A0AA88XZ98</accession>
<organism evidence="7 8">
    <name type="scientific">Pinctada imbricata</name>
    <name type="common">Atlantic pearl-oyster</name>
    <name type="synonym">Pinctada martensii</name>
    <dbReference type="NCBI Taxonomy" id="66713"/>
    <lineage>
        <taxon>Eukaryota</taxon>
        <taxon>Metazoa</taxon>
        <taxon>Spiralia</taxon>
        <taxon>Lophotrochozoa</taxon>
        <taxon>Mollusca</taxon>
        <taxon>Bivalvia</taxon>
        <taxon>Autobranchia</taxon>
        <taxon>Pteriomorphia</taxon>
        <taxon>Pterioida</taxon>
        <taxon>Pterioidea</taxon>
        <taxon>Pteriidae</taxon>
        <taxon>Pinctada</taxon>
    </lineage>
</organism>
<keyword evidence="8" id="KW-1185">Reference proteome</keyword>
<dbReference type="PANTHER" id="PTHR11505">
    <property type="entry name" value="L1 TRANSPOSABLE ELEMENT-RELATED"/>
    <property type="match status" value="1"/>
</dbReference>
<gene>
    <name evidence="7" type="ORF">FSP39_016223</name>
</gene>
<keyword evidence="2" id="KW-0805">Transcription regulation</keyword>
<feature type="compositionally biased region" description="Basic residues" evidence="6">
    <location>
        <begin position="1"/>
        <end position="10"/>
    </location>
</feature>
<evidence type="ECO:0000313" key="7">
    <source>
        <dbReference type="EMBL" id="KAK3090981.1"/>
    </source>
</evidence>
<dbReference type="EMBL" id="VSWD01000010">
    <property type="protein sequence ID" value="KAK3090981.1"/>
    <property type="molecule type" value="Genomic_DNA"/>
</dbReference>
<dbReference type="SUPFAM" id="SSF140718">
    <property type="entry name" value="Mediator hinge subcomplex-like"/>
    <property type="match status" value="1"/>
</dbReference>
<evidence type="ECO:0000256" key="4">
    <source>
        <dbReference type="ARBA" id="ARBA00023242"/>
    </source>
</evidence>
<name>A0AA88XZ98_PINIB</name>
<evidence type="ECO:0000256" key="1">
    <source>
        <dbReference type="ARBA" id="ARBA00004123"/>
    </source>
</evidence>
<sequence length="332" mass="37944">MKNKNKKKKRGIEEVSRGSSGASGNELSIQSTVLPAQVFADAMSTLNNQTFHANTPFNTSPYGLNPPQFCSTPMNTSAPVSMLPSHTHMLNPPPPPPPNPQQNMTVVEKTLQDICSRMGRIESKLNKLDTIEKSLENLESRVNNIDKEVQEWAKKVETNEATNQTIHEAVEAIRSEVKSMNIESVKTKEDLLDVQARGMRENLMFWGVPENPDENCTEIILNLCQNELKMERVKERVKIDRAHRSGKKMIGQRAKPRPIVAKFHSYEVKEEIRSKSSLLSKTDIGISQQFPKEIYERRKALIPIMKREREKGREVKLVRDRLFINNREYKPT</sequence>
<dbReference type="Proteomes" id="UP001186944">
    <property type="component" value="Unassembled WGS sequence"/>
</dbReference>
<keyword evidence="3" id="KW-0804">Transcription</keyword>
<reference evidence="7" key="1">
    <citation type="submission" date="2019-08" db="EMBL/GenBank/DDBJ databases">
        <title>The improved chromosome-level genome for the pearl oyster Pinctada fucata martensii using PacBio sequencing and Hi-C.</title>
        <authorList>
            <person name="Zheng Z."/>
        </authorList>
    </citation>
    <scope>NUCLEOTIDE SEQUENCE</scope>
    <source>
        <strain evidence="7">ZZ-2019</strain>
        <tissue evidence="7">Adductor muscle</tissue>
    </source>
</reference>
<comment type="caution">
    <text evidence="7">The sequence shown here is derived from an EMBL/GenBank/DDBJ whole genome shotgun (WGS) entry which is preliminary data.</text>
</comment>
<evidence type="ECO:0000256" key="5">
    <source>
        <dbReference type="SAM" id="Coils"/>
    </source>
</evidence>
<dbReference type="InterPro" id="IPR037212">
    <property type="entry name" value="Med7/Med21-like"/>
</dbReference>
<keyword evidence="4" id="KW-0539">Nucleus</keyword>
<dbReference type="Gene3D" id="3.30.70.1820">
    <property type="entry name" value="L1 transposable element, RRM domain"/>
    <property type="match status" value="1"/>
</dbReference>
<proteinExistence type="predicted"/>
<evidence type="ECO:0000256" key="3">
    <source>
        <dbReference type="ARBA" id="ARBA00023163"/>
    </source>
</evidence>
<protein>
    <submittedName>
        <fullName evidence="7">Uncharacterized protein</fullName>
    </submittedName>
</protein>
<evidence type="ECO:0000313" key="8">
    <source>
        <dbReference type="Proteomes" id="UP001186944"/>
    </source>
</evidence>